<sequence>MRPLALFVLVAGLPAWAGGDAPASPAAPAEPFAFADFTWLNGNSRQKDALLDSKYFTGEFRADMNLVYDFNHPQDHTLVGSSELGRTTEVQVQQLGLGGDFHWENVRGRIMTQFGMYSTMTPRNDASPSKGQWQTDNAYRYISEAYGGYHWDALHGVNLDAGIFMSYIGLFSYYNFDNWAYQPSYVSSNTPWFFNGLRLQVFPSDRLKLELWLINGWQSYNMLNNTPGIGASLNWRPTGSVNLISNNYFIGADTLGNQKRTRRHTDNSLQWKYWERPDRLVTRMAATFTFDLGDEQGGGVSRSGTATAPKQYFAGWMLYNRFWFGERHAVTVGGGAITNPGRYLVLMPPINGATAASGTPYFTQNPGDPYHAWDGSVTYDYMPNPFLTLRAEFNRRGASVPYFAGPGGVTPPGGNQGAPGSAVPGWAPDLKKTESRMTLAMLVKF</sequence>
<keyword evidence="2" id="KW-0732">Signal</keyword>
<feature type="signal peptide" evidence="2">
    <location>
        <begin position="1"/>
        <end position="17"/>
    </location>
</feature>
<protein>
    <recommendedName>
        <fullName evidence="5">Porin</fullName>
    </recommendedName>
</protein>
<accession>A0ABQ5Q4Q2</accession>
<name>A0ABQ5Q4Q2_9BACT</name>
<evidence type="ECO:0000313" key="3">
    <source>
        <dbReference type="EMBL" id="GLH69730.1"/>
    </source>
</evidence>
<feature type="chain" id="PRO_5047047524" description="Porin" evidence="2">
    <location>
        <begin position="18"/>
        <end position="445"/>
    </location>
</feature>
<feature type="compositionally biased region" description="Gly residues" evidence="1">
    <location>
        <begin position="408"/>
        <end position="417"/>
    </location>
</feature>
<comment type="caution">
    <text evidence="3">The sequence shown here is derived from an EMBL/GenBank/DDBJ whole genome shotgun (WGS) entry which is preliminary data.</text>
</comment>
<evidence type="ECO:0000256" key="2">
    <source>
        <dbReference type="SAM" id="SignalP"/>
    </source>
</evidence>
<organism evidence="3 4">
    <name type="scientific">Geothrix rubra</name>
    <dbReference type="NCBI Taxonomy" id="2927977"/>
    <lineage>
        <taxon>Bacteria</taxon>
        <taxon>Pseudomonadati</taxon>
        <taxon>Acidobacteriota</taxon>
        <taxon>Holophagae</taxon>
        <taxon>Holophagales</taxon>
        <taxon>Holophagaceae</taxon>
        <taxon>Geothrix</taxon>
    </lineage>
</organism>
<evidence type="ECO:0008006" key="5">
    <source>
        <dbReference type="Google" id="ProtNLM"/>
    </source>
</evidence>
<dbReference type="Pfam" id="PF07642">
    <property type="entry name" value="BBP2"/>
    <property type="match status" value="1"/>
</dbReference>
<proteinExistence type="predicted"/>
<keyword evidence="4" id="KW-1185">Reference proteome</keyword>
<dbReference type="Proteomes" id="UP001165089">
    <property type="component" value="Unassembled WGS sequence"/>
</dbReference>
<reference evidence="3 4" key="1">
    <citation type="journal article" date="2023" name="Antonie Van Leeuwenhoek">
        <title>Mesoterricola silvestris gen. nov., sp. nov., Mesoterricola sediminis sp. nov., Geothrix oryzae sp. nov., Geothrix edaphica sp. nov., Geothrix rubra sp. nov., and Geothrix limicola sp. nov., six novel members of Acidobacteriota isolated from soils.</title>
        <authorList>
            <person name="Itoh H."/>
            <person name="Sugisawa Y."/>
            <person name="Mise K."/>
            <person name="Xu Z."/>
            <person name="Kuniyasu M."/>
            <person name="Ushijima N."/>
            <person name="Kawano K."/>
            <person name="Kobayashi E."/>
            <person name="Shiratori Y."/>
            <person name="Masuda Y."/>
            <person name="Senoo K."/>
        </authorList>
    </citation>
    <scope>NUCLEOTIDE SEQUENCE [LARGE SCALE GENOMIC DNA]</scope>
    <source>
        <strain evidence="3 4">Red803</strain>
    </source>
</reference>
<feature type="region of interest" description="Disordered" evidence="1">
    <location>
        <begin position="408"/>
        <end position="428"/>
    </location>
</feature>
<dbReference type="EMBL" id="BSDD01000002">
    <property type="protein sequence ID" value="GLH69730.1"/>
    <property type="molecule type" value="Genomic_DNA"/>
</dbReference>
<dbReference type="RefSeq" id="WP_285723746.1">
    <property type="nucleotide sequence ID" value="NZ_BSDD01000002.1"/>
</dbReference>
<evidence type="ECO:0000256" key="1">
    <source>
        <dbReference type="SAM" id="MobiDB-lite"/>
    </source>
</evidence>
<gene>
    <name evidence="3" type="ORF">GETHPA_12630</name>
</gene>
<evidence type="ECO:0000313" key="4">
    <source>
        <dbReference type="Proteomes" id="UP001165089"/>
    </source>
</evidence>
<dbReference type="InterPro" id="IPR011486">
    <property type="entry name" value="BBP2"/>
</dbReference>